<reference evidence="3 4" key="1">
    <citation type="submission" date="2017-03" db="EMBL/GenBank/DDBJ databases">
        <title>Widespread Adenine N6-methylation of Active Genes in Fungi.</title>
        <authorList>
            <consortium name="DOE Joint Genome Institute"/>
            <person name="Mondo S.J."/>
            <person name="Dannebaum R.O."/>
            <person name="Kuo R.C."/>
            <person name="Louie K.B."/>
            <person name="Bewick A.J."/>
            <person name="Labutti K."/>
            <person name="Haridas S."/>
            <person name="Kuo A."/>
            <person name="Salamov A."/>
            <person name="Ahrendt S.R."/>
            <person name="Lau R."/>
            <person name="Bowen B.P."/>
            <person name="Lipzen A."/>
            <person name="Sullivan W."/>
            <person name="Andreopoulos W.B."/>
            <person name="Clum A."/>
            <person name="Lindquist E."/>
            <person name="Daum C."/>
            <person name="Northen T.R."/>
            <person name="Ramamoorthy G."/>
            <person name="Schmitz R.J."/>
            <person name="Gryganskyi A."/>
            <person name="Culley D."/>
            <person name="Magnuson J."/>
            <person name="James T.Y."/>
            <person name="O'Malley M.A."/>
            <person name="Stajich J.E."/>
            <person name="Spatafora J.W."/>
            <person name="Visel A."/>
            <person name="Grigoriev I.V."/>
        </authorList>
    </citation>
    <scope>NUCLEOTIDE SEQUENCE [LARGE SCALE GENOMIC DNA]</scope>
    <source>
        <strain evidence="3 4">NRRL Y-17943</strain>
    </source>
</reference>
<dbReference type="AlphaFoldDB" id="A0A1Y1U7Y8"/>
<sequence>MLPIRAVPVTRTLARAFSSSPASKDLSKLTLIGRLGADPVARTSTSGKEYYLYTVATQTPPTKGEDGQWVEGHTSWHNVFSFNEGQHALLKRVGKGSTVYVEAELEMRKVNSDESQLHDRVLLKQIAMRMINRIPSAESGEAVEEAADA</sequence>
<comment type="subcellular location">
    <subcellularLocation>
        <location evidence="2">Mitochondrion</location>
    </subcellularLocation>
</comment>
<dbReference type="Pfam" id="PF00436">
    <property type="entry name" value="SSB"/>
    <property type="match status" value="1"/>
</dbReference>
<dbReference type="GeneID" id="33560461"/>
<name>A0A1Y1U7Y8_9TREE</name>
<evidence type="ECO:0000256" key="2">
    <source>
        <dbReference type="PIRNR" id="PIRNR002070"/>
    </source>
</evidence>
<dbReference type="InterPro" id="IPR000424">
    <property type="entry name" value="Primosome_PriB/ssb"/>
</dbReference>
<dbReference type="Gene3D" id="2.40.50.140">
    <property type="entry name" value="Nucleic acid-binding proteins"/>
    <property type="match status" value="1"/>
</dbReference>
<dbReference type="OrthoDB" id="1078367at2759"/>
<dbReference type="GO" id="GO:0042645">
    <property type="term" value="C:mitochondrial nucleoid"/>
    <property type="evidence" value="ECO:0007669"/>
    <property type="project" value="TreeGrafter"/>
</dbReference>
<keyword evidence="2" id="KW-0496">Mitochondrion</keyword>
<evidence type="ECO:0000313" key="4">
    <source>
        <dbReference type="Proteomes" id="UP000193218"/>
    </source>
</evidence>
<keyword evidence="4" id="KW-1185">Reference proteome</keyword>
<comment type="caution">
    <text evidence="3">The sequence shown here is derived from an EMBL/GenBank/DDBJ whole genome shotgun (WGS) entry which is preliminary data.</text>
</comment>
<gene>
    <name evidence="3" type="ORF">BD324DRAFT_653398</name>
</gene>
<dbReference type="InterPro" id="IPR011344">
    <property type="entry name" value="ssDNA-bd"/>
</dbReference>
<keyword evidence="1 2" id="KW-0238">DNA-binding</keyword>
<dbReference type="FunCoup" id="A0A1Y1U7Y8">
    <property type="interactions" value="27"/>
</dbReference>
<dbReference type="PIRSF" id="PIRSF002070">
    <property type="entry name" value="SSB"/>
    <property type="match status" value="1"/>
</dbReference>
<protein>
    <recommendedName>
        <fullName evidence="2">Single-stranded DNA-binding protein</fullName>
    </recommendedName>
</protein>
<evidence type="ECO:0000313" key="3">
    <source>
        <dbReference type="EMBL" id="ORX34122.1"/>
    </source>
</evidence>
<dbReference type="RefSeq" id="XP_021868400.1">
    <property type="nucleotide sequence ID" value="XM_022018652.1"/>
</dbReference>
<evidence type="ECO:0000256" key="1">
    <source>
        <dbReference type="ARBA" id="ARBA00023125"/>
    </source>
</evidence>
<dbReference type="InterPro" id="IPR012340">
    <property type="entry name" value="NA-bd_OB-fold"/>
</dbReference>
<dbReference type="PANTHER" id="PTHR10302:SF0">
    <property type="entry name" value="SINGLE-STRANDED DNA-BINDING PROTEIN, MITOCHONDRIAL"/>
    <property type="match status" value="1"/>
</dbReference>
<dbReference type="PROSITE" id="PS50935">
    <property type="entry name" value="SSB"/>
    <property type="match status" value="1"/>
</dbReference>
<dbReference type="EMBL" id="NBSH01000015">
    <property type="protein sequence ID" value="ORX34122.1"/>
    <property type="molecule type" value="Genomic_DNA"/>
</dbReference>
<dbReference type="Proteomes" id="UP000193218">
    <property type="component" value="Unassembled WGS sequence"/>
</dbReference>
<dbReference type="GO" id="GO:0006264">
    <property type="term" value="P:mitochondrial DNA replication"/>
    <property type="evidence" value="ECO:0007669"/>
    <property type="project" value="TreeGrafter"/>
</dbReference>
<organism evidence="3 4">
    <name type="scientific">Kockovaella imperatae</name>
    <dbReference type="NCBI Taxonomy" id="4999"/>
    <lineage>
        <taxon>Eukaryota</taxon>
        <taxon>Fungi</taxon>
        <taxon>Dikarya</taxon>
        <taxon>Basidiomycota</taxon>
        <taxon>Agaricomycotina</taxon>
        <taxon>Tremellomycetes</taxon>
        <taxon>Tremellales</taxon>
        <taxon>Cuniculitremaceae</taxon>
        <taxon>Kockovaella</taxon>
    </lineage>
</organism>
<dbReference type="CDD" id="cd04496">
    <property type="entry name" value="SSB_OBF"/>
    <property type="match status" value="1"/>
</dbReference>
<dbReference type="STRING" id="4999.A0A1Y1U7Y8"/>
<dbReference type="SUPFAM" id="SSF50249">
    <property type="entry name" value="Nucleic acid-binding proteins"/>
    <property type="match status" value="1"/>
</dbReference>
<dbReference type="PANTHER" id="PTHR10302">
    <property type="entry name" value="SINGLE-STRANDED DNA-BINDING PROTEIN"/>
    <property type="match status" value="1"/>
</dbReference>
<accession>A0A1Y1U7Y8</accession>
<proteinExistence type="predicted"/>
<dbReference type="InParanoid" id="A0A1Y1U7Y8"/>
<dbReference type="GO" id="GO:0003697">
    <property type="term" value="F:single-stranded DNA binding"/>
    <property type="evidence" value="ECO:0007669"/>
    <property type="project" value="InterPro"/>
</dbReference>